<proteinExistence type="predicted"/>
<dbReference type="RefSeq" id="WP_183965670.1">
    <property type="nucleotide sequence ID" value="NZ_BAABEW010000001.1"/>
</dbReference>
<sequence>MKPIFTRRHALVPVAEALARCDVARARRIDPPVRIDRQPDAEALARWTGRVLKRANPKGWN</sequence>
<evidence type="ECO:0000313" key="2">
    <source>
        <dbReference type="Proteomes" id="UP000532440"/>
    </source>
</evidence>
<protein>
    <submittedName>
        <fullName evidence="1">Uncharacterized protein</fullName>
    </submittedName>
</protein>
<dbReference type="AlphaFoldDB" id="A0A7W8M881"/>
<organism evidence="1 2">
    <name type="scientific">Quisquiliibacterium transsilvanicum</name>
    <dbReference type="NCBI Taxonomy" id="1549638"/>
    <lineage>
        <taxon>Bacteria</taxon>
        <taxon>Pseudomonadati</taxon>
        <taxon>Pseudomonadota</taxon>
        <taxon>Betaproteobacteria</taxon>
        <taxon>Burkholderiales</taxon>
        <taxon>Burkholderiaceae</taxon>
        <taxon>Quisquiliibacterium</taxon>
    </lineage>
</organism>
<evidence type="ECO:0000313" key="1">
    <source>
        <dbReference type="EMBL" id="MBB5271362.1"/>
    </source>
</evidence>
<name>A0A7W8M881_9BURK</name>
<reference evidence="1 2" key="1">
    <citation type="submission" date="2020-08" db="EMBL/GenBank/DDBJ databases">
        <title>Genomic Encyclopedia of Type Strains, Phase IV (KMG-IV): sequencing the most valuable type-strain genomes for metagenomic binning, comparative biology and taxonomic classification.</title>
        <authorList>
            <person name="Goeker M."/>
        </authorList>
    </citation>
    <scope>NUCLEOTIDE SEQUENCE [LARGE SCALE GENOMIC DNA]</scope>
    <source>
        <strain evidence="1 2">DSM 29781</strain>
    </source>
</reference>
<dbReference type="Proteomes" id="UP000532440">
    <property type="component" value="Unassembled WGS sequence"/>
</dbReference>
<accession>A0A7W8M881</accession>
<dbReference type="EMBL" id="JACHGB010000003">
    <property type="protein sequence ID" value="MBB5271362.1"/>
    <property type="molecule type" value="Genomic_DNA"/>
</dbReference>
<gene>
    <name evidence="1" type="ORF">HNQ70_001372</name>
</gene>
<comment type="caution">
    <text evidence="1">The sequence shown here is derived from an EMBL/GenBank/DDBJ whole genome shotgun (WGS) entry which is preliminary data.</text>
</comment>
<keyword evidence="2" id="KW-1185">Reference proteome</keyword>